<dbReference type="PANTHER" id="PTHR12677:SF59">
    <property type="entry name" value="GOLGI APPARATUS MEMBRANE PROTEIN TVP38-RELATED"/>
    <property type="match status" value="1"/>
</dbReference>
<proteinExistence type="inferred from homology"/>
<evidence type="ECO:0000313" key="9">
    <source>
        <dbReference type="Proteomes" id="UP000198771"/>
    </source>
</evidence>
<evidence type="ECO:0000256" key="1">
    <source>
        <dbReference type="ARBA" id="ARBA00004651"/>
    </source>
</evidence>
<feature type="domain" description="VTT" evidence="7">
    <location>
        <begin position="66"/>
        <end position="179"/>
    </location>
</feature>
<evidence type="ECO:0000256" key="3">
    <source>
        <dbReference type="ARBA" id="ARBA00022692"/>
    </source>
</evidence>
<evidence type="ECO:0000256" key="6">
    <source>
        <dbReference type="RuleBase" id="RU366058"/>
    </source>
</evidence>
<comment type="subcellular location">
    <subcellularLocation>
        <location evidence="1 6">Cell membrane</location>
        <topology evidence="1 6">Multi-pass membrane protein</topology>
    </subcellularLocation>
</comment>
<dbReference type="Proteomes" id="UP000198771">
    <property type="component" value="Unassembled WGS sequence"/>
</dbReference>
<gene>
    <name evidence="8" type="ORF">SAMN05660653_00269</name>
</gene>
<keyword evidence="5 6" id="KW-0472">Membrane</keyword>
<feature type="transmembrane region" description="Helical" evidence="6">
    <location>
        <begin position="160"/>
        <end position="176"/>
    </location>
</feature>
<dbReference type="InterPro" id="IPR015414">
    <property type="entry name" value="TMEM64"/>
</dbReference>
<evidence type="ECO:0000259" key="7">
    <source>
        <dbReference type="Pfam" id="PF09335"/>
    </source>
</evidence>
<dbReference type="RefSeq" id="WP_092116428.1">
    <property type="nucleotide sequence ID" value="NZ_FMXO01000001.1"/>
</dbReference>
<reference evidence="8 9" key="1">
    <citation type="submission" date="2016-10" db="EMBL/GenBank/DDBJ databases">
        <authorList>
            <person name="de Groot N.N."/>
        </authorList>
    </citation>
    <scope>NUCLEOTIDE SEQUENCE [LARGE SCALE GENOMIC DNA]</scope>
    <source>
        <strain evidence="8 9">ASO4-2</strain>
    </source>
</reference>
<evidence type="ECO:0000256" key="5">
    <source>
        <dbReference type="ARBA" id="ARBA00023136"/>
    </source>
</evidence>
<dbReference type="InterPro" id="IPR032816">
    <property type="entry name" value="VTT_dom"/>
</dbReference>
<dbReference type="OrthoDB" id="5242213at2"/>
<name>A0A1G6A9R6_9BACT</name>
<feature type="transmembrane region" description="Helical" evidence="6">
    <location>
        <begin position="12"/>
        <end position="29"/>
    </location>
</feature>
<organism evidence="8 9">
    <name type="scientific">Desulfonatronum thiosulfatophilum</name>
    <dbReference type="NCBI Taxonomy" id="617002"/>
    <lineage>
        <taxon>Bacteria</taxon>
        <taxon>Pseudomonadati</taxon>
        <taxon>Thermodesulfobacteriota</taxon>
        <taxon>Desulfovibrionia</taxon>
        <taxon>Desulfovibrionales</taxon>
        <taxon>Desulfonatronaceae</taxon>
        <taxon>Desulfonatronum</taxon>
    </lineage>
</organism>
<evidence type="ECO:0000256" key="4">
    <source>
        <dbReference type="ARBA" id="ARBA00022989"/>
    </source>
</evidence>
<comment type="similarity">
    <text evidence="6">Belongs to the TVP38/TMEM64 family.</text>
</comment>
<sequence length="231" mass="25721">MTESARTPSLFPAAGWVVILGIMGLALWFGMEYGKLIHLKAEQWTHTWWLVPILICAQAFPFALALPGSIMFLVIGLLYDPLPATAMITAGGVLGSTLAYYFSRRLGNSWVSRVQQGRMYQILRRNTNFLMLCAMRTLPGFPHSIINYGSGLLRIPLKRFVISAMIGYMLKGLLYASMLHGVMDVDEGREMISLEVLWPLIVLAGLFIVGFVLHNRLGRPQADAQQTMSAD</sequence>
<dbReference type="STRING" id="617002.SAMN05660653_00269"/>
<keyword evidence="2 6" id="KW-1003">Cell membrane</keyword>
<dbReference type="AlphaFoldDB" id="A0A1G6A9R6"/>
<protein>
    <recommendedName>
        <fullName evidence="6">TVP38/TMEM64 family membrane protein</fullName>
    </recommendedName>
</protein>
<dbReference type="PANTHER" id="PTHR12677">
    <property type="entry name" value="GOLGI APPARATUS MEMBRANE PROTEIN TVP38-RELATED"/>
    <property type="match status" value="1"/>
</dbReference>
<evidence type="ECO:0000256" key="2">
    <source>
        <dbReference type="ARBA" id="ARBA00022475"/>
    </source>
</evidence>
<keyword evidence="3 6" id="KW-0812">Transmembrane</keyword>
<evidence type="ECO:0000313" key="8">
    <source>
        <dbReference type="EMBL" id="SDB05177.1"/>
    </source>
</evidence>
<feature type="transmembrane region" description="Helical" evidence="6">
    <location>
        <begin position="84"/>
        <end position="103"/>
    </location>
</feature>
<feature type="transmembrane region" description="Helical" evidence="6">
    <location>
        <begin position="196"/>
        <end position="213"/>
    </location>
</feature>
<dbReference type="EMBL" id="FMXO01000001">
    <property type="protein sequence ID" value="SDB05177.1"/>
    <property type="molecule type" value="Genomic_DNA"/>
</dbReference>
<dbReference type="GO" id="GO:0005886">
    <property type="term" value="C:plasma membrane"/>
    <property type="evidence" value="ECO:0007669"/>
    <property type="project" value="UniProtKB-SubCell"/>
</dbReference>
<keyword evidence="4 6" id="KW-1133">Transmembrane helix</keyword>
<dbReference type="Pfam" id="PF09335">
    <property type="entry name" value="VTT_dom"/>
    <property type="match status" value="1"/>
</dbReference>
<feature type="transmembrane region" description="Helical" evidence="6">
    <location>
        <begin position="49"/>
        <end position="78"/>
    </location>
</feature>
<keyword evidence="9" id="KW-1185">Reference proteome</keyword>
<accession>A0A1G6A9R6</accession>